<feature type="region of interest" description="Disordered" evidence="3">
    <location>
        <begin position="43"/>
        <end position="111"/>
    </location>
</feature>
<organism evidence="4 5">
    <name type="scientific">Pterulicium gracile</name>
    <dbReference type="NCBI Taxonomy" id="1884261"/>
    <lineage>
        <taxon>Eukaryota</taxon>
        <taxon>Fungi</taxon>
        <taxon>Dikarya</taxon>
        <taxon>Basidiomycota</taxon>
        <taxon>Agaricomycotina</taxon>
        <taxon>Agaricomycetes</taxon>
        <taxon>Agaricomycetidae</taxon>
        <taxon>Agaricales</taxon>
        <taxon>Pleurotineae</taxon>
        <taxon>Pterulaceae</taxon>
        <taxon>Pterulicium</taxon>
    </lineage>
</organism>
<dbReference type="GO" id="GO:0034553">
    <property type="term" value="P:mitochondrial respiratory chain complex II assembly"/>
    <property type="evidence" value="ECO:0007669"/>
    <property type="project" value="TreeGrafter"/>
</dbReference>
<reference evidence="4 5" key="1">
    <citation type="journal article" date="2019" name="Nat. Ecol. Evol.">
        <title>Megaphylogeny resolves global patterns of mushroom evolution.</title>
        <authorList>
            <person name="Varga T."/>
            <person name="Krizsan K."/>
            <person name="Foldi C."/>
            <person name="Dima B."/>
            <person name="Sanchez-Garcia M."/>
            <person name="Sanchez-Ramirez S."/>
            <person name="Szollosi G.J."/>
            <person name="Szarkandi J.G."/>
            <person name="Papp V."/>
            <person name="Albert L."/>
            <person name="Andreopoulos W."/>
            <person name="Angelini C."/>
            <person name="Antonin V."/>
            <person name="Barry K.W."/>
            <person name="Bougher N.L."/>
            <person name="Buchanan P."/>
            <person name="Buyck B."/>
            <person name="Bense V."/>
            <person name="Catcheside P."/>
            <person name="Chovatia M."/>
            <person name="Cooper J."/>
            <person name="Damon W."/>
            <person name="Desjardin D."/>
            <person name="Finy P."/>
            <person name="Geml J."/>
            <person name="Haridas S."/>
            <person name="Hughes K."/>
            <person name="Justo A."/>
            <person name="Karasinski D."/>
            <person name="Kautmanova I."/>
            <person name="Kiss B."/>
            <person name="Kocsube S."/>
            <person name="Kotiranta H."/>
            <person name="LaButti K.M."/>
            <person name="Lechner B.E."/>
            <person name="Liimatainen K."/>
            <person name="Lipzen A."/>
            <person name="Lukacs Z."/>
            <person name="Mihaltcheva S."/>
            <person name="Morgado L.N."/>
            <person name="Niskanen T."/>
            <person name="Noordeloos M.E."/>
            <person name="Ohm R.A."/>
            <person name="Ortiz-Santana B."/>
            <person name="Ovrebo C."/>
            <person name="Racz N."/>
            <person name="Riley R."/>
            <person name="Savchenko A."/>
            <person name="Shiryaev A."/>
            <person name="Soop K."/>
            <person name="Spirin V."/>
            <person name="Szebenyi C."/>
            <person name="Tomsovsky M."/>
            <person name="Tulloss R.E."/>
            <person name="Uehling J."/>
            <person name="Grigoriev I.V."/>
            <person name="Vagvolgyi C."/>
            <person name="Papp T."/>
            <person name="Martin F.M."/>
            <person name="Miettinen O."/>
            <person name="Hibbett D.S."/>
            <person name="Nagy L.G."/>
        </authorList>
    </citation>
    <scope>NUCLEOTIDE SEQUENCE [LARGE SCALE GENOMIC DNA]</scope>
    <source>
        <strain evidence="4 5">CBS 309.79</strain>
    </source>
</reference>
<gene>
    <name evidence="4" type="ORF">BDV98DRAFT_562254</name>
</gene>
<keyword evidence="5" id="KW-1185">Reference proteome</keyword>
<accession>A0A5C3QSC8</accession>
<dbReference type="STRING" id="1884261.A0A5C3QSC8"/>
<evidence type="ECO:0000313" key="5">
    <source>
        <dbReference type="Proteomes" id="UP000305067"/>
    </source>
</evidence>
<evidence type="ECO:0000256" key="3">
    <source>
        <dbReference type="SAM" id="MobiDB-lite"/>
    </source>
</evidence>
<evidence type="ECO:0000256" key="1">
    <source>
        <dbReference type="ARBA" id="ARBA00005701"/>
    </source>
</evidence>
<dbReference type="InterPro" id="IPR012875">
    <property type="entry name" value="SDHF4"/>
</dbReference>
<feature type="compositionally biased region" description="Basic and acidic residues" evidence="3">
    <location>
        <begin position="50"/>
        <end position="64"/>
    </location>
</feature>
<dbReference type="PANTHER" id="PTHR28524:SF3">
    <property type="entry name" value="SUCCINATE DEHYDROGENASE ASSEMBLY FACTOR 4, MITOCHONDRIAL"/>
    <property type="match status" value="1"/>
</dbReference>
<dbReference type="Pfam" id="PF07896">
    <property type="entry name" value="DUF1674"/>
    <property type="match status" value="1"/>
</dbReference>
<dbReference type="AlphaFoldDB" id="A0A5C3QSC8"/>
<protein>
    <recommendedName>
        <fullName evidence="2">Succinate dehydrogenase assembly factor 4, mitochondrial</fullName>
    </recommendedName>
</protein>
<dbReference type="OrthoDB" id="201362at2759"/>
<comment type="similarity">
    <text evidence="1">Belongs to the SDHAF4 family.</text>
</comment>
<evidence type="ECO:0000256" key="2">
    <source>
        <dbReference type="ARBA" id="ARBA00022170"/>
    </source>
</evidence>
<dbReference type="GO" id="GO:0005739">
    <property type="term" value="C:mitochondrion"/>
    <property type="evidence" value="ECO:0007669"/>
    <property type="project" value="TreeGrafter"/>
</dbReference>
<dbReference type="EMBL" id="ML178818">
    <property type="protein sequence ID" value="TFL04447.1"/>
    <property type="molecule type" value="Genomic_DNA"/>
</dbReference>
<proteinExistence type="inferred from homology"/>
<name>A0A5C3QSC8_9AGAR</name>
<dbReference type="PANTHER" id="PTHR28524">
    <property type="entry name" value="SUCCINATE DEHYDROGENASE ASSEMBLY FACTOR 4, MITOCHONDRIAL"/>
    <property type="match status" value="1"/>
</dbReference>
<dbReference type="Proteomes" id="UP000305067">
    <property type="component" value="Unassembled WGS sequence"/>
</dbReference>
<evidence type="ECO:0000313" key="4">
    <source>
        <dbReference type="EMBL" id="TFL04447.1"/>
    </source>
</evidence>
<sequence length="111" mass="12525">MLRHLRFRPSSLVRYKSTNLNRASPPPLPRHLQRQFEDLQRAAAAPLSVKSDDPDFDPNRHPDAPKPILAEFEGDINPVTGEEGGPKREPVRQWGGDSTGDWSQKGRVTDF</sequence>